<dbReference type="Proteomes" id="UP000500953">
    <property type="component" value="Chromosome"/>
</dbReference>
<protein>
    <submittedName>
        <fullName evidence="1">Uncharacterized protein</fullName>
    </submittedName>
</protein>
<evidence type="ECO:0000313" key="1">
    <source>
        <dbReference type="EMBL" id="QIS21276.1"/>
    </source>
</evidence>
<gene>
    <name evidence="1" type="ORF">F6W96_26065</name>
</gene>
<dbReference type="RefSeq" id="WP_167488576.1">
    <property type="nucleotide sequence ID" value="NZ_CP046173.1"/>
</dbReference>
<dbReference type="EMBL" id="CP046173">
    <property type="protein sequence ID" value="QIS21276.1"/>
    <property type="molecule type" value="Genomic_DNA"/>
</dbReference>
<name>A0A6G9Z7Y2_9NOCA</name>
<evidence type="ECO:0000313" key="2">
    <source>
        <dbReference type="Proteomes" id="UP000500953"/>
    </source>
</evidence>
<accession>A0A6G9Z7Y2</accession>
<reference evidence="1 2" key="1">
    <citation type="journal article" date="2019" name="ACS Chem. Biol.">
        <title>Identification and Mobilization of a Cryptic Antibiotic Biosynthesis Gene Locus from a Human-Pathogenic Nocardia Isolate.</title>
        <authorList>
            <person name="Herisse M."/>
            <person name="Ishida K."/>
            <person name="Porter J.L."/>
            <person name="Howden B."/>
            <person name="Hertweck C."/>
            <person name="Stinear T.P."/>
            <person name="Pidot S.J."/>
        </authorList>
    </citation>
    <scope>NUCLEOTIDE SEQUENCE [LARGE SCALE GENOMIC DNA]</scope>
    <source>
        <strain evidence="1 2">AUSMDU00012715</strain>
    </source>
</reference>
<proteinExistence type="predicted"/>
<sequence length="60" mass="6440">MSKRDKLDEALEDLAKILAGPDVSMDAAVHAAAMSMVANEIRELRHAVNGVSEAVTYTNL</sequence>
<organism evidence="1 2">
    <name type="scientific">Nocardia terpenica</name>
    <dbReference type="NCBI Taxonomy" id="455432"/>
    <lineage>
        <taxon>Bacteria</taxon>
        <taxon>Bacillati</taxon>
        <taxon>Actinomycetota</taxon>
        <taxon>Actinomycetes</taxon>
        <taxon>Mycobacteriales</taxon>
        <taxon>Nocardiaceae</taxon>
        <taxon>Nocardia</taxon>
    </lineage>
</organism>
<dbReference type="AlphaFoldDB" id="A0A6G9Z7Y2"/>